<dbReference type="EMBL" id="JPRK01000009">
    <property type="protein sequence ID" value="KIO52554.1"/>
    <property type="molecule type" value="Genomic_DNA"/>
</dbReference>
<organism evidence="3 5">
    <name type="scientific">Flavobacterium hibernum</name>
    <dbReference type="NCBI Taxonomy" id="37752"/>
    <lineage>
        <taxon>Bacteria</taxon>
        <taxon>Pseudomonadati</taxon>
        <taxon>Bacteroidota</taxon>
        <taxon>Flavobacteriia</taxon>
        <taxon>Flavobacteriales</taxon>
        <taxon>Flavobacteriaceae</taxon>
        <taxon>Flavobacterium</taxon>
    </lineage>
</organism>
<dbReference type="RefSeq" id="WP_041517840.1">
    <property type="nucleotide sequence ID" value="NZ_JPRK01000009.1"/>
</dbReference>
<protein>
    <recommendedName>
        <fullName evidence="2">Zinc-ribbon 15 domain-containing protein</fullName>
    </recommendedName>
</protein>
<sequence>MLFLVGTRDSNIKNGTILNESCPKCEEKNTLHFSIYRKYVYITLIPLFPVGKSVYIKCNHCQESFDYEDLSENAQLQLRNEKLDRKIWMFSGSILILLAIIYNINSCANNQNETDIFIKTPTVGDIYNLKFSNGYYSNMKIDRVTKDSIYTTHNDFNAYLPHEVDDLDKAENYSNRKVSYSKKGLIELYKNDEIIKIRRSKYPIETKESEYKIPLTK</sequence>
<evidence type="ECO:0000313" key="4">
    <source>
        <dbReference type="EMBL" id="OXA89188.1"/>
    </source>
</evidence>
<dbReference type="Proteomes" id="UP000198302">
    <property type="component" value="Unassembled WGS sequence"/>
</dbReference>
<comment type="caution">
    <text evidence="3">The sequence shown here is derived from an EMBL/GenBank/DDBJ whole genome shotgun (WGS) entry which is preliminary data.</text>
</comment>
<dbReference type="STRING" id="37752.IW18_11490"/>
<feature type="domain" description="Zinc-ribbon 15" evidence="2">
    <location>
        <begin position="22"/>
        <end position="108"/>
    </location>
</feature>
<evidence type="ECO:0000313" key="3">
    <source>
        <dbReference type="EMBL" id="KIO52554.1"/>
    </source>
</evidence>
<reference evidence="3 5" key="1">
    <citation type="submission" date="2015-01" db="EMBL/GenBank/DDBJ databases">
        <title>Genome of Flavobacterium hibernum DSM 12611.</title>
        <authorList>
            <person name="Stropko S.J."/>
            <person name="Pipes S.E."/>
            <person name="Newman J.D."/>
        </authorList>
    </citation>
    <scope>NUCLEOTIDE SEQUENCE [LARGE SCALE GENOMIC DNA]</scope>
    <source>
        <strain evidence="3 5">DSM 12611</strain>
    </source>
</reference>
<proteinExistence type="predicted"/>
<dbReference type="Pfam" id="PF17032">
    <property type="entry name" value="Zn_ribbon_15"/>
    <property type="match status" value="1"/>
</dbReference>
<keyword evidence="1" id="KW-0472">Membrane</keyword>
<evidence type="ECO:0000256" key="1">
    <source>
        <dbReference type="SAM" id="Phobius"/>
    </source>
</evidence>
<evidence type="ECO:0000313" key="5">
    <source>
        <dbReference type="Proteomes" id="UP000032061"/>
    </source>
</evidence>
<keyword evidence="1" id="KW-0812">Transmembrane</keyword>
<name>A0A0D0EEL3_9FLAO</name>
<dbReference type="AlphaFoldDB" id="A0A0D0EEL3"/>
<dbReference type="Proteomes" id="UP000032061">
    <property type="component" value="Unassembled WGS sequence"/>
</dbReference>
<evidence type="ECO:0000313" key="6">
    <source>
        <dbReference type="Proteomes" id="UP000198302"/>
    </source>
</evidence>
<gene>
    <name evidence="4" type="ORF">B0A73_06325</name>
    <name evidence="3" type="ORF">IW18_11490</name>
</gene>
<reference evidence="4 6" key="2">
    <citation type="submission" date="2016-11" db="EMBL/GenBank/DDBJ databases">
        <title>Whole genomes of Flavobacteriaceae.</title>
        <authorList>
            <person name="Stine C."/>
            <person name="Li C."/>
            <person name="Tadesse D."/>
        </authorList>
    </citation>
    <scope>NUCLEOTIDE SEQUENCE [LARGE SCALE GENOMIC DNA]</scope>
    <source>
        <strain evidence="4 6">ATCC 51468</strain>
    </source>
</reference>
<feature type="transmembrane region" description="Helical" evidence="1">
    <location>
        <begin position="87"/>
        <end position="104"/>
    </location>
</feature>
<dbReference type="InterPro" id="IPR031493">
    <property type="entry name" value="Zinc_ribbon_15"/>
</dbReference>
<keyword evidence="1" id="KW-1133">Transmembrane helix</keyword>
<accession>A0A0D0EEL3</accession>
<dbReference type="OrthoDB" id="766141at2"/>
<dbReference type="EMBL" id="MUGX01000009">
    <property type="protein sequence ID" value="OXA89188.1"/>
    <property type="molecule type" value="Genomic_DNA"/>
</dbReference>
<evidence type="ECO:0000259" key="2">
    <source>
        <dbReference type="Pfam" id="PF17032"/>
    </source>
</evidence>
<keyword evidence="6" id="KW-1185">Reference proteome</keyword>